<dbReference type="EMBL" id="CP019607">
    <property type="protein sequence ID" value="AQP50296.1"/>
    <property type="molecule type" value="Genomic_DNA"/>
</dbReference>
<protein>
    <submittedName>
        <fullName evidence="2">Uncharacterized protein</fullName>
    </submittedName>
</protein>
<evidence type="ECO:0000256" key="1">
    <source>
        <dbReference type="SAM" id="MobiDB-lite"/>
    </source>
</evidence>
<gene>
    <name evidence="2" type="ORF">BW733_05055</name>
</gene>
<dbReference type="KEGG" id="tfa:BW733_05055"/>
<dbReference type="RefSeq" id="WP_077348504.1">
    <property type="nucleotide sequence ID" value="NZ_CP019607.1"/>
</dbReference>
<dbReference type="Proteomes" id="UP000188235">
    <property type="component" value="Chromosome"/>
</dbReference>
<dbReference type="STRING" id="399497.BW733_05055"/>
<reference evidence="2 3" key="1">
    <citation type="journal article" date="2008" name="Int. J. Syst. Evol. Microbiol.">
        <title>Tessaracoccus flavescens sp. nov., isolated from marine sediment.</title>
        <authorList>
            <person name="Lee D.W."/>
            <person name="Lee S.D."/>
        </authorList>
    </citation>
    <scope>NUCLEOTIDE SEQUENCE [LARGE SCALE GENOMIC DNA]</scope>
    <source>
        <strain evidence="2 3">SST-39T</strain>
    </source>
</reference>
<sequence length="64" mass="6929">MLQFLSGFETPVVDVAPLKTLVRLDLLLAVDYASPTGRRSTPWSPTGSRSCATEMTSATRTRAT</sequence>
<accession>A0A1Q2CW07</accession>
<keyword evidence="3" id="KW-1185">Reference proteome</keyword>
<evidence type="ECO:0000313" key="2">
    <source>
        <dbReference type="EMBL" id="AQP50296.1"/>
    </source>
</evidence>
<proteinExistence type="predicted"/>
<evidence type="ECO:0000313" key="3">
    <source>
        <dbReference type="Proteomes" id="UP000188235"/>
    </source>
</evidence>
<feature type="region of interest" description="Disordered" evidence="1">
    <location>
        <begin position="35"/>
        <end position="64"/>
    </location>
</feature>
<name>A0A1Q2CW07_9ACTN</name>
<dbReference type="AlphaFoldDB" id="A0A1Q2CW07"/>
<organism evidence="2 3">
    <name type="scientific">Tessaracoccus flavescens</name>
    <dbReference type="NCBI Taxonomy" id="399497"/>
    <lineage>
        <taxon>Bacteria</taxon>
        <taxon>Bacillati</taxon>
        <taxon>Actinomycetota</taxon>
        <taxon>Actinomycetes</taxon>
        <taxon>Propionibacteriales</taxon>
        <taxon>Propionibacteriaceae</taxon>
        <taxon>Tessaracoccus</taxon>
    </lineage>
</organism>
<feature type="compositionally biased region" description="Polar residues" evidence="1">
    <location>
        <begin position="37"/>
        <end position="64"/>
    </location>
</feature>